<accession>A0AAD6U9R4</accession>
<keyword evidence="1" id="KW-0472">Membrane</keyword>
<feature type="transmembrane region" description="Helical" evidence="1">
    <location>
        <begin position="164"/>
        <end position="188"/>
    </location>
</feature>
<feature type="transmembrane region" description="Helical" evidence="1">
    <location>
        <begin position="121"/>
        <end position="144"/>
    </location>
</feature>
<evidence type="ECO:0000313" key="3">
    <source>
        <dbReference type="EMBL" id="KAJ7096578.1"/>
    </source>
</evidence>
<feature type="transmembrane region" description="Helical" evidence="1">
    <location>
        <begin position="242"/>
        <end position="260"/>
    </location>
</feature>
<keyword evidence="1" id="KW-1133">Transmembrane helix</keyword>
<protein>
    <recommendedName>
        <fullName evidence="2">DUF6533 domain-containing protein</fullName>
    </recommendedName>
</protein>
<dbReference type="Proteomes" id="UP001222325">
    <property type="component" value="Unassembled WGS sequence"/>
</dbReference>
<gene>
    <name evidence="3" type="ORF">B0H15DRAFT_49886</name>
</gene>
<evidence type="ECO:0000313" key="4">
    <source>
        <dbReference type="Proteomes" id="UP001222325"/>
    </source>
</evidence>
<keyword evidence="4" id="KW-1185">Reference proteome</keyword>
<sequence length="292" mass="33435">MDPRPEEIRVWEVAMQGHYNRMATLALVIWEYLITVEDERVLFWKRHPWTFATFLFLWCRYIGILLALWGLFVAVTPGLTDSVSTSWLRAEGWIGMSVIWSTQAILQLRIYALYEGSPKIAALISTLFLMEVVSIISMFAFASVEGQVVAEAMHDMVRCKVTAVPSWIWLFWITMTSFELLLCILALYKGCQRVYLRRQFPDHRVLQDILIRDSVIFYVAIQGIYLFNLACWIRDTKDSLDVLTGLAVALPSVMGGRLMINVRRAMPDTELPLSPSDISGELSLSHFGCPDQ</sequence>
<feature type="transmembrane region" description="Helical" evidence="1">
    <location>
        <begin position="92"/>
        <end position="114"/>
    </location>
</feature>
<keyword evidence="1" id="KW-0812">Transmembrane</keyword>
<name>A0AAD6U9R4_9AGAR</name>
<feature type="transmembrane region" description="Helical" evidence="1">
    <location>
        <begin position="209"/>
        <end position="230"/>
    </location>
</feature>
<evidence type="ECO:0000259" key="2">
    <source>
        <dbReference type="Pfam" id="PF20151"/>
    </source>
</evidence>
<reference evidence="3" key="1">
    <citation type="submission" date="2023-03" db="EMBL/GenBank/DDBJ databases">
        <title>Massive genome expansion in bonnet fungi (Mycena s.s.) driven by repeated elements and novel gene families across ecological guilds.</title>
        <authorList>
            <consortium name="Lawrence Berkeley National Laboratory"/>
            <person name="Harder C.B."/>
            <person name="Miyauchi S."/>
            <person name="Viragh M."/>
            <person name="Kuo A."/>
            <person name="Thoen E."/>
            <person name="Andreopoulos B."/>
            <person name="Lu D."/>
            <person name="Skrede I."/>
            <person name="Drula E."/>
            <person name="Henrissat B."/>
            <person name="Morin E."/>
            <person name="Kohler A."/>
            <person name="Barry K."/>
            <person name="LaButti K."/>
            <person name="Morin E."/>
            <person name="Salamov A."/>
            <person name="Lipzen A."/>
            <person name="Mereny Z."/>
            <person name="Hegedus B."/>
            <person name="Baldrian P."/>
            <person name="Stursova M."/>
            <person name="Weitz H."/>
            <person name="Taylor A."/>
            <person name="Grigoriev I.V."/>
            <person name="Nagy L.G."/>
            <person name="Martin F."/>
            <person name="Kauserud H."/>
        </authorList>
    </citation>
    <scope>NUCLEOTIDE SEQUENCE</scope>
    <source>
        <strain evidence="3">CBHHK173m</strain>
    </source>
</reference>
<dbReference type="Pfam" id="PF20151">
    <property type="entry name" value="DUF6533"/>
    <property type="match status" value="1"/>
</dbReference>
<dbReference type="InterPro" id="IPR045340">
    <property type="entry name" value="DUF6533"/>
</dbReference>
<proteinExistence type="predicted"/>
<organism evidence="3 4">
    <name type="scientific">Mycena belliarum</name>
    <dbReference type="NCBI Taxonomy" id="1033014"/>
    <lineage>
        <taxon>Eukaryota</taxon>
        <taxon>Fungi</taxon>
        <taxon>Dikarya</taxon>
        <taxon>Basidiomycota</taxon>
        <taxon>Agaricomycotina</taxon>
        <taxon>Agaricomycetes</taxon>
        <taxon>Agaricomycetidae</taxon>
        <taxon>Agaricales</taxon>
        <taxon>Marasmiineae</taxon>
        <taxon>Mycenaceae</taxon>
        <taxon>Mycena</taxon>
    </lineage>
</organism>
<feature type="domain" description="DUF6533" evidence="2">
    <location>
        <begin position="19"/>
        <end position="65"/>
    </location>
</feature>
<evidence type="ECO:0000256" key="1">
    <source>
        <dbReference type="SAM" id="Phobius"/>
    </source>
</evidence>
<comment type="caution">
    <text evidence="3">The sequence shown here is derived from an EMBL/GenBank/DDBJ whole genome shotgun (WGS) entry which is preliminary data.</text>
</comment>
<feature type="transmembrane region" description="Helical" evidence="1">
    <location>
        <begin position="49"/>
        <end position="72"/>
    </location>
</feature>
<dbReference type="AlphaFoldDB" id="A0AAD6U9R4"/>
<dbReference type="EMBL" id="JARJCN010000011">
    <property type="protein sequence ID" value="KAJ7096578.1"/>
    <property type="molecule type" value="Genomic_DNA"/>
</dbReference>